<dbReference type="AlphaFoldDB" id="A0A2W5KUF9"/>
<dbReference type="Pfam" id="PF05656">
    <property type="entry name" value="DUF805"/>
    <property type="match status" value="1"/>
</dbReference>
<keyword evidence="1" id="KW-1133">Transmembrane helix</keyword>
<comment type="caution">
    <text evidence="2">The sequence shown here is derived from an EMBL/GenBank/DDBJ whole genome shotgun (WGS) entry which is preliminary data.</text>
</comment>
<dbReference type="PANTHER" id="PTHR34980">
    <property type="entry name" value="INNER MEMBRANE PROTEIN-RELATED-RELATED"/>
    <property type="match status" value="1"/>
</dbReference>
<keyword evidence="1" id="KW-0812">Transmembrane</keyword>
<keyword evidence="1" id="KW-0472">Membrane</keyword>
<dbReference type="PANTHER" id="PTHR34980:SF1">
    <property type="entry name" value="INNER MEMBRANE PROTEIN"/>
    <property type="match status" value="1"/>
</dbReference>
<protein>
    <submittedName>
        <fullName evidence="2">DUF805 domain-containing protein</fullName>
    </submittedName>
</protein>
<evidence type="ECO:0000256" key="1">
    <source>
        <dbReference type="SAM" id="Phobius"/>
    </source>
</evidence>
<dbReference type="GO" id="GO:0005886">
    <property type="term" value="C:plasma membrane"/>
    <property type="evidence" value="ECO:0007669"/>
    <property type="project" value="TreeGrafter"/>
</dbReference>
<organism evidence="2 3">
    <name type="scientific">Rhodanobacter denitrificans</name>
    <dbReference type="NCBI Taxonomy" id="666685"/>
    <lineage>
        <taxon>Bacteria</taxon>
        <taxon>Pseudomonadati</taxon>
        <taxon>Pseudomonadota</taxon>
        <taxon>Gammaproteobacteria</taxon>
        <taxon>Lysobacterales</taxon>
        <taxon>Rhodanobacteraceae</taxon>
        <taxon>Rhodanobacter</taxon>
    </lineage>
</organism>
<accession>A0A2W5KUF9</accession>
<name>A0A2W5KUF9_9GAMM</name>
<sequence length="136" mass="14294">MRGIDMDWKTLLFSFEGRVGRGPYWGMVVASLLLLALVGGASVMSVLNAQDPAAADGGTSIAMAIVCLLFLWPALAIQAKRWHDVDKSAWWILIGLVPVIGSVVALVFNGFIAGTPGTNRFGAAPTVPAARRVGTA</sequence>
<proteinExistence type="predicted"/>
<evidence type="ECO:0000313" key="3">
    <source>
        <dbReference type="Proteomes" id="UP000249046"/>
    </source>
</evidence>
<feature type="transmembrane region" description="Helical" evidence="1">
    <location>
        <begin position="24"/>
        <end position="47"/>
    </location>
</feature>
<reference evidence="2 3" key="1">
    <citation type="submission" date="2017-08" db="EMBL/GenBank/DDBJ databases">
        <title>Infants hospitalized years apart are colonized by the same room-sourced microbial strains.</title>
        <authorList>
            <person name="Brooks B."/>
            <person name="Olm M.R."/>
            <person name="Firek B.A."/>
            <person name="Baker R."/>
            <person name="Thomas B.C."/>
            <person name="Morowitz M.J."/>
            <person name="Banfield J.F."/>
        </authorList>
    </citation>
    <scope>NUCLEOTIDE SEQUENCE [LARGE SCALE GENOMIC DNA]</scope>
    <source>
        <strain evidence="2">S2_005_003_R2_42</strain>
    </source>
</reference>
<evidence type="ECO:0000313" key="2">
    <source>
        <dbReference type="EMBL" id="PZQ18455.1"/>
    </source>
</evidence>
<feature type="transmembrane region" description="Helical" evidence="1">
    <location>
        <begin position="89"/>
        <end position="112"/>
    </location>
</feature>
<dbReference type="Proteomes" id="UP000249046">
    <property type="component" value="Unassembled WGS sequence"/>
</dbReference>
<feature type="transmembrane region" description="Helical" evidence="1">
    <location>
        <begin position="59"/>
        <end position="77"/>
    </location>
</feature>
<gene>
    <name evidence="2" type="ORF">DI564_03895</name>
</gene>
<dbReference type="InterPro" id="IPR008523">
    <property type="entry name" value="DUF805"/>
</dbReference>
<dbReference type="EMBL" id="QFPO01000003">
    <property type="protein sequence ID" value="PZQ18455.1"/>
    <property type="molecule type" value="Genomic_DNA"/>
</dbReference>